<dbReference type="RefSeq" id="WP_190706739.1">
    <property type="nucleotide sequence ID" value="NZ_JAMPKX010000018.1"/>
</dbReference>
<evidence type="ECO:0000259" key="1">
    <source>
        <dbReference type="Pfam" id="PF00534"/>
    </source>
</evidence>
<dbReference type="CDD" id="cd03801">
    <property type="entry name" value="GT4_PimA-like"/>
    <property type="match status" value="1"/>
</dbReference>
<comment type="caution">
    <text evidence="2">The sequence shown here is derived from an EMBL/GenBank/DDBJ whole genome shotgun (WGS) entry which is preliminary data.</text>
</comment>
<evidence type="ECO:0000313" key="2">
    <source>
        <dbReference type="EMBL" id="MEP0949985.1"/>
    </source>
</evidence>
<feature type="domain" description="Glycosyl transferase family 1" evidence="1">
    <location>
        <begin position="189"/>
        <end position="366"/>
    </location>
</feature>
<dbReference type="EMBL" id="JAMPKX010000018">
    <property type="protein sequence ID" value="MEP0949985.1"/>
    <property type="molecule type" value="Genomic_DNA"/>
</dbReference>
<reference evidence="2 3" key="1">
    <citation type="submission" date="2022-04" db="EMBL/GenBank/DDBJ databases">
        <title>Positive selection, recombination, and allopatry shape intraspecific diversity of widespread and dominant cyanobacteria.</title>
        <authorList>
            <person name="Wei J."/>
            <person name="Shu W."/>
            <person name="Hu C."/>
        </authorList>
    </citation>
    <scope>NUCLEOTIDE SEQUENCE [LARGE SCALE GENOMIC DNA]</scope>
    <source>
        <strain evidence="2 3">DQ-A4</strain>
    </source>
</reference>
<evidence type="ECO:0000313" key="3">
    <source>
        <dbReference type="Proteomes" id="UP001482513"/>
    </source>
</evidence>
<dbReference type="Gene3D" id="3.40.50.2000">
    <property type="entry name" value="Glycogen Phosphorylase B"/>
    <property type="match status" value="2"/>
</dbReference>
<dbReference type="InterPro" id="IPR001296">
    <property type="entry name" value="Glyco_trans_1"/>
</dbReference>
<gene>
    <name evidence="2" type="primary">hpsO</name>
    <name evidence="2" type="ORF">NC992_24145</name>
</gene>
<organism evidence="2 3">
    <name type="scientific">Leptolyngbya subtilissima DQ-A4</name>
    <dbReference type="NCBI Taxonomy" id="2933933"/>
    <lineage>
        <taxon>Bacteria</taxon>
        <taxon>Bacillati</taxon>
        <taxon>Cyanobacteriota</taxon>
        <taxon>Cyanophyceae</taxon>
        <taxon>Leptolyngbyales</taxon>
        <taxon>Leptolyngbyaceae</taxon>
        <taxon>Leptolyngbya group</taxon>
        <taxon>Leptolyngbya</taxon>
    </lineage>
</organism>
<keyword evidence="3" id="KW-1185">Reference proteome</keyword>
<proteinExistence type="predicted"/>
<accession>A0ABV0KBP7</accession>
<dbReference type="PANTHER" id="PTHR12526">
    <property type="entry name" value="GLYCOSYLTRANSFERASE"/>
    <property type="match status" value="1"/>
</dbReference>
<protein>
    <submittedName>
        <fullName evidence="2">Hormogonium polysaccharide biosynthesis glycosyltransferase HpsO</fullName>
    </submittedName>
</protein>
<dbReference type="NCBIfam" id="NF038298">
    <property type="entry name" value="EPS_HpsO"/>
    <property type="match status" value="1"/>
</dbReference>
<dbReference type="Pfam" id="PF00534">
    <property type="entry name" value="Glycos_transf_1"/>
    <property type="match status" value="1"/>
</dbReference>
<dbReference type="PANTHER" id="PTHR12526:SF636">
    <property type="entry name" value="BLL3647 PROTEIN"/>
    <property type="match status" value="1"/>
</dbReference>
<name>A0ABV0KBP7_9CYAN</name>
<sequence>MRVLVLSHTYIVDLNREKLRALAQLSPEIEVVVGVPRRWQPGGVQNRLIVSEPLQAGNFRVQPLSNLSQNNQGLLTFGPDLVSLLRRFRPQVIQVEQGAKALAYTQTITLNRLLGLKAKNVLFTWWNLPYQLKFPISALEAYNLRHTHGLVVGNQDGADILRDRGYTAPYQVMPQLGVDETLFRPQPQPELSQALAIASDAFVVGYCGRFVEEKGLLTLCDALATLRDHPQPWVWLLVGRGELRDTIQAKADGLSIGDRLRWVTDIPHDQVPNYINLMHTLVLPSETTNTFKTLTSKGWKEQFGHVLIEAMACAVPVIGSDSGEIPHVIDQSGLVFPEGNAPELANCLRLLLENPEQRQALAEAGHHRAMSRYTNRALAKQLLEFYREIGVEG</sequence>
<dbReference type="Proteomes" id="UP001482513">
    <property type="component" value="Unassembled WGS sequence"/>
</dbReference>
<dbReference type="SUPFAM" id="SSF53756">
    <property type="entry name" value="UDP-Glycosyltransferase/glycogen phosphorylase"/>
    <property type="match status" value="1"/>
</dbReference>